<dbReference type="AlphaFoldDB" id="H1LE29"/>
<evidence type="ECO:0008006" key="3">
    <source>
        <dbReference type="Google" id="ProtNLM"/>
    </source>
</evidence>
<reference evidence="1 2" key="1">
    <citation type="submission" date="2011-09" db="EMBL/GenBank/DDBJ databases">
        <authorList>
            <person name="Weinstock G."/>
            <person name="Sodergren E."/>
            <person name="Clifton S."/>
            <person name="Fulton L."/>
            <person name="Fulton B."/>
            <person name="Courtney L."/>
            <person name="Fronick C."/>
            <person name="Harrison M."/>
            <person name="Strong C."/>
            <person name="Farmer C."/>
            <person name="Delahaunty K."/>
            <person name="Markovic C."/>
            <person name="Hall O."/>
            <person name="Minx P."/>
            <person name="Tomlinson C."/>
            <person name="Mitreva M."/>
            <person name="Hou S."/>
            <person name="Chen J."/>
            <person name="Wollam A."/>
            <person name="Pepin K.H."/>
            <person name="Johnson M."/>
            <person name="Bhonagiri V."/>
            <person name="Zhang X."/>
            <person name="Suruliraj S."/>
            <person name="Warren W."/>
            <person name="Chinwalla A."/>
            <person name="Mardis E.R."/>
            <person name="Wilson R.K."/>
        </authorList>
    </citation>
    <scope>NUCLEOTIDE SEQUENCE [LARGE SCALE GENOMIC DNA]</scope>
    <source>
        <strain evidence="1 2">F0435</strain>
    </source>
</reference>
<dbReference type="InterPro" id="IPR036249">
    <property type="entry name" value="Thioredoxin-like_sf"/>
</dbReference>
<organism evidence="1 2">
    <name type="scientific">Lentilactobacillus kisonensis F0435</name>
    <dbReference type="NCBI Taxonomy" id="797516"/>
    <lineage>
        <taxon>Bacteria</taxon>
        <taxon>Bacillati</taxon>
        <taxon>Bacillota</taxon>
        <taxon>Bacilli</taxon>
        <taxon>Lactobacillales</taxon>
        <taxon>Lactobacillaceae</taxon>
        <taxon>Lentilactobacillus</taxon>
    </lineage>
</organism>
<dbReference type="HOGENOM" id="CLU_093802_2_0_9"/>
<accession>H1LE29</accession>
<dbReference type="Pfam" id="PF13743">
    <property type="entry name" value="Thioredoxin_5"/>
    <property type="match status" value="1"/>
</dbReference>
<dbReference type="SUPFAM" id="SSF52833">
    <property type="entry name" value="Thioredoxin-like"/>
    <property type="match status" value="1"/>
</dbReference>
<name>H1LE29_9LACO</name>
<proteinExistence type="predicted"/>
<protein>
    <recommendedName>
        <fullName evidence="3">Dithiol-disulfide isomerase</fullName>
    </recommendedName>
</protein>
<dbReference type="Proteomes" id="UP000005025">
    <property type="component" value="Unassembled WGS sequence"/>
</dbReference>
<gene>
    <name evidence="1" type="ORF">HMPREF9104_00855</name>
</gene>
<comment type="caution">
    <text evidence="1">The sequence shown here is derived from an EMBL/GenBank/DDBJ whole genome shotgun (WGS) entry which is preliminary data.</text>
</comment>
<dbReference type="PATRIC" id="fig|797516.3.peg.761"/>
<dbReference type="Gene3D" id="3.40.30.10">
    <property type="entry name" value="Glutaredoxin"/>
    <property type="match status" value="1"/>
</dbReference>
<dbReference type="EMBL" id="AGRJ01000092">
    <property type="protein sequence ID" value="EHO52747.1"/>
    <property type="molecule type" value="Genomic_DNA"/>
</dbReference>
<sequence>MEGNIVLEIYLFIDPLNRHCYDAEKVINKLSQKLKSNVSVRFLTMLNIRVVNDLATCTPEKAVDHELPFKVILDSKAASFQGKRFGRNFLMDLQHEILDNAEDYCDDLVLELAEKNGLDCDMFREDRRSNLAKKMFRADQRVANEMSVKTPASTVLFNSAVDGNGLLIKDYDYNSLYNFCSRSISSAKHFEELAKPTDPNSTVVQFVNLGRM</sequence>
<evidence type="ECO:0000313" key="1">
    <source>
        <dbReference type="EMBL" id="EHO52747.1"/>
    </source>
</evidence>
<evidence type="ECO:0000313" key="2">
    <source>
        <dbReference type="Proteomes" id="UP000005025"/>
    </source>
</evidence>
<dbReference type="STRING" id="797516.HMPREF9104_00855"/>